<accession>A0A810KX79</accession>
<dbReference type="KEGG" id="aser:Asera_18020"/>
<organism evidence="1 2">
    <name type="scientific">Actinocatenispora sera</name>
    <dbReference type="NCBI Taxonomy" id="390989"/>
    <lineage>
        <taxon>Bacteria</taxon>
        <taxon>Bacillati</taxon>
        <taxon>Actinomycetota</taxon>
        <taxon>Actinomycetes</taxon>
        <taxon>Micromonosporales</taxon>
        <taxon>Micromonosporaceae</taxon>
        <taxon>Actinocatenispora</taxon>
    </lineage>
</organism>
<reference evidence="1" key="1">
    <citation type="submission" date="2020-08" db="EMBL/GenBank/DDBJ databases">
        <title>Whole genome shotgun sequence of Actinocatenispora sera NBRC 101916.</title>
        <authorList>
            <person name="Komaki H."/>
            <person name="Tamura T."/>
        </authorList>
    </citation>
    <scope>NUCLEOTIDE SEQUENCE</scope>
    <source>
        <strain evidence="1">NBRC 101916</strain>
    </source>
</reference>
<name>A0A810KX79_9ACTN</name>
<proteinExistence type="predicted"/>
<sequence length="79" mass="8472">MSHSAIHYGTPHAGDQVWISPAAGIHGQGSWWALVVSTSQALVKGAVYLRVVPLADVDGDARVREFYARTAGLLIRRCG</sequence>
<keyword evidence="2" id="KW-1185">Reference proteome</keyword>
<dbReference type="EMBL" id="AP023354">
    <property type="protein sequence ID" value="BCJ27694.1"/>
    <property type="molecule type" value="Genomic_DNA"/>
</dbReference>
<evidence type="ECO:0000313" key="2">
    <source>
        <dbReference type="Proteomes" id="UP000680750"/>
    </source>
</evidence>
<evidence type="ECO:0000313" key="1">
    <source>
        <dbReference type="EMBL" id="BCJ27694.1"/>
    </source>
</evidence>
<dbReference type="AlphaFoldDB" id="A0A810KX79"/>
<dbReference type="Proteomes" id="UP000680750">
    <property type="component" value="Chromosome"/>
</dbReference>
<gene>
    <name evidence="1" type="ORF">Asera_18020</name>
</gene>
<dbReference type="RefSeq" id="WP_030449973.1">
    <property type="nucleotide sequence ID" value="NZ_AP023354.1"/>
</dbReference>
<protein>
    <submittedName>
        <fullName evidence="1">Uncharacterized protein</fullName>
    </submittedName>
</protein>